<accession>A0A5J4QCT2</accession>
<evidence type="ECO:0000313" key="1">
    <source>
        <dbReference type="EMBL" id="KAA6319342.1"/>
    </source>
</evidence>
<dbReference type="EMBL" id="SNRW01045913">
    <property type="protein sequence ID" value="KAA6319342.1"/>
    <property type="molecule type" value="Genomic_DNA"/>
</dbReference>
<name>A0A5J4QCT2_9EUKA</name>
<dbReference type="AlphaFoldDB" id="A0A5J4QCT2"/>
<gene>
    <name evidence="1" type="ORF">EZS28_054831</name>
</gene>
<dbReference type="Proteomes" id="UP000324800">
    <property type="component" value="Unassembled WGS sequence"/>
</dbReference>
<comment type="caution">
    <text evidence="1">The sequence shown here is derived from an EMBL/GenBank/DDBJ whole genome shotgun (WGS) entry which is preliminary data.</text>
</comment>
<reference evidence="1 2" key="1">
    <citation type="submission" date="2019-03" db="EMBL/GenBank/DDBJ databases">
        <title>Single cell metagenomics reveals metabolic interactions within the superorganism composed of flagellate Streblomastix strix and complex community of Bacteroidetes bacteria on its surface.</title>
        <authorList>
            <person name="Treitli S.C."/>
            <person name="Kolisko M."/>
            <person name="Husnik F."/>
            <person name="Keeling P."/>
            <person name="Hampl V."/>
        </authorList>
    </citation>
    <scope>NUCLEOTIDE SEQUENCE [LARGE SCALE GENOMIC DNA]</scope>
    <source>
        <strain evidence="1">ST1C</strain>
    </source>
</reference>
<feature type="non-terminal residue" evidence="1">
    <location>
        <position position="1"/>
    </location>
</feature>
<sequence>GPGMEAAEATLPQVDLIAWIFGNLDHRKIFSNSYMGAQLQKN</sequence>
<organism evidence="1 2">
    <name type="scientific">Streblomastix strix</name>
    <dbReference type="NCBI Taxonomy" id="222440"/>
    <lineage>
        <taxon>Eukaryota</taxon>
        <taxon>Metamonada</taxon>
        <taxon>Preaxostyla</taxon>
        <taxon>Oxymonadida</taxon>
        <taxon>Streblomastigidae</taxon>
        <taxon>Streblomastix</taxon>
    </lineage>
</organism>
<evidence type="ECO:0000313" key="2">
    <source>
        <dbReference type="Proteomes" id="UP000324800"/>
    </source>
</evidence>
<proteinExistence type="predicted"/>
<protein>
    <submittedName>
        <fullName evidence="1">Uncharacterized protein</fullName>
    </submittedName>
</protein>